<dbReference type="EMBL" id="CP036298">
    <property type="protein sequence ID" value="QDV22265.1"/>
    <property type="molecule type" value="Genomic_DNA"/>
</dbReference>
<feature type="chain" id="PRO_5022039833" evidence="1">
    <location>
        <begin position="30"/>
        <end position="972"/>
    </location>
</feature>
<dbReference type="InterPro" id="IPR036249">
    <property type="entry name" value="Thioredoxin-like_sf"/>
</dbReference>
<dbReference type="KEGG" id="ahel:Q31a_05490"/>
<dbReference type="Pfam" id="PF13899">
    <property type="entry name" value="Thioredoxin_7"/>
    <property type="match status" value="1"/>
</dbReference>
<feature type="signal peptide" evidence="1">
    <location>
        <begin position="1"/>
        <end position="29"/>
    </location>
</feature>
<protein>
    <submittedName>
        <fullName evidence="2">Bacterial Ig-like domain (Group 1)</fullName>
    </submittedName>
</protein>
<evidence type="ECO:0000313" key="2">
    <source>
        <dbReference type="EMBL" id="QDV22265.1"/>
    </source>
</evidence>
<reference evidence="2 3" key="1">
    <citation type="submission" date="2019-02" db="EMBL/GenBank/DDBJ databases">
        <title>Deep-cultivation of Planctomycetes and their phenomic and genomic characterization uncovers novel biology.</title>
        <authorList>
            <person name="Wiegand S."/>
            <person name="Jogler M."/>
            <person name="Boedeker C."/>
            <person name="Pinto D."/>
            <person name="Vollmers J."/>
            <person name="Rivas-Marin E."/>
            <person name="Kohn T."/>
            <person name="Peeters S.H."/>
            <person name="Heuer A."/>
            <person name="Rast P."/>
            <person name="Oberbeckmann S."/>
            <person name="Bunk B."/>
            <person name="Jeske O."/>
            <person name="Meyerdierks A."/>
            <person name="Storesund J.E."/>
            <person name="Kallscheuer N."/>
            <person name="Luecker S."/>
            <person name="Lage O.M."/>
            <person name="Pohl T."/>
            <person name="Merkel B.J."/>
            <person name="Hornburger P."/>
            <person name="Mueller R.-W."/>
            <person name="Bruemmer F."/>
            <person name="Labrenz M."/>
            <person name="Spormann A.M."/>
            <person name="Op den Camp H."/>
            <person name="Overmann J."/>
            <person name="Amann R."/>
            <person name="Jetten M.S.M."/>
            <person name="Mascher T."/>
            <person name="Medema M.H."/>
            <person name="Devos D.P."/>
            <person name="Kaster A.-K."/>
            <person name="Ovreas L."/>
            <person name="Rohde M."/>
            <person name="Galperin M.Y."/>
            <person name="Jogler C."/>
        </authorList>
    </citation>
    <scope>NUCLEOTIDE SEQUENCE [LARGE SCALE GENOMIC DNA]</scope>
    <source>
        <strain evidence="2 3">Q31a</strain>
    </source>
</reference>
<dbReference type="Gene3D" id="3.40.30.10">
    <property type="entry name" value="Glutaredoxin"/>
    <property type="match status" value="1"/>
</dbReference>
<keyword evidence="1" id="KW-0732">Signal</keyword>
<dbReference type="Proteomes" id="UP000318017">
    <property type="component" value="Chromosome"/>
</dbReference>
<gene>
    <name evidence="2" type="ORF">Q31a_05490</name>
</gene>
<name>A0A518G0Y1_9BACT</name>
<dbReference type="RefSeq" id="WP_145073532.1">
    <property type="nucleotide sequence ID" value="NZ_CP036298.1"/>
</dbReference>
<evidence type="ECO:0000256" key="1">
    <source>
        <dbReference type="SAM" id="SignalP"/>
    </source>
</evidence>
<keyword evidence="3" id="KW-1185">Reference proteome</keyword>
<dbReference type="SUPFAM" id="SSF52833">
    <property type="entry name" value="Thioredoxin-like"/>
    <property type="match status" value="1"/>
</dbReference>
<sequence length="972" mass="108881" precursor="true">MASMISPKQLVPSILICLFILVGASAALAAAQGLPTEDVPDWIRGRGEQLELRLSGDVTRSDGGNVDGAEVQIQIKYNDQVFESFEPQVDGKRFQIWLPVNKYPWYSITVSATCRDGARCTRTILRQQLRELVVSGLNLKVQLPKRQVKVRVEYDGNEVVNSTVRAKLFNGATLQLETNANGLAKLKLLDEEKLVQLTAWSQQPIIGGYQFSRTPVRDPRADSHVISMYRCRPFEVHLKDAKGQPIAGVELGFQAATPPPDSNYLGTPDDYKLATNQDGIATVAWYPDIEDAHCYAEILDNRWVIESSQRGKDKLEVIANRAVERKKLTGHVIGDGKFAGGFSVKLGSFQAEQEGRVDFVYSFSDADGKFSADVLPDATYAVFLEDDKWVANAVDLIPFDSKTGQRNSPELFLSYGIPVRITLTQGSDLKPISGAWVNIASDHSFTWLEDGQTRSGSLGRNGSTFANDEGVIEMLAPEEKLEASVYLTDWRATQSIDVRRGESNEIQLHRKVDEAVEVTGRIVPWKEDQQQIASAIVHIKAIDGESGDEFQLETDENGSFRIKTKAAKLGAISYSPDRRFIGTLVIKEFSKPARIQLHPTKSFSGRITDQGGNPVADHKVWASIKIEDEREFGTAYPTTFYVPRIETQTDSEGNYRFDGLPCQTRILLGTNTLDNEPNRFESVDEVYYLPDDDLRSRVTKIGTSTSRDDPLPLAQRFASMHRDCRLGSYHLMVIVYDKSEESKREFINKHLLNYSEHKAVASYMQLQVDVKELSAGNNMAFVDGFDWPKATQGVFACAYDIEGKQLGRIRIDPEASDAADTAYEFVERHVPSQQDAEAKWNKAFQQAKEQNKLVWVRTGQRYCGPCFMLSRWIDDQREILEKDFILLKIDDFRDLNGQAIAERLTKGRSVGVPFHAIFNANEKSVTDSYGPLGNIGFMSGLEGKRHFKTMLDEVCSNINPQEIQALLDSLQD</sequence>
<dbReference type="OrthoDB" id="232400at2"/>
<proteinExistence type="predicted"/>
<evidence type="ECO:0000313" key="3">
    <source>
        <dbReference type="Proteomes" id="UP000318017"/>
    </source>
</evidence>
<accession>A0A518G0Y1</accession>
<organism evidence="2 3">
    <name type="scientific">Aureliella helgolandensis</name>
    <dbReference type="NCBI Taxonomy" id="2527968"/>
    <lineage>
        <taxon>Bacteria</taxon>
        <taxon>Pseudomonadati</taxon>
        <taxon>Planctomycetota</taxon>
        <taxon>Planctomycetia</taxon>
        <taxon>Pirellulales</taxon>
        <taxon>Pirellulaceae</taxon>
        <taxon>Aureliella</taxon>
    </lineage>
</organism>
<dbReference type="AlphaFoldDB" id="A0A518G0Y1"/>